<comment type="caution">
    <text evidence="2">The sequence shown here is derived from an EMBL/GenBank/DDBJ whole genome shotgun (WGS) entry which is preliminary data.</text>
</comment>
<evidence type="ECO:0000256" key="1">
    <source>
        <dbReference type="SAM" id="MobiDB-lite"/>
    </source>
</evidence>
<dbReference type="Proteomes" id="UP000299102">
    <property type="component" value="Unassembled WGS sequence"/>
</dbReference>
<evidence type="ECO:0000313" key="3">
    <source>
        <dbReference type="Proteomes" id="UP000299102"/>
    </source>
</evidence>
<keyword evidence="3" id="KW-1185">Reference proteome</keyword>
<name>A0A4C1SLU9_EUMVA</name>
<feature type="compositionally biased region" description="Basic and acidic residues" evidence="1">
    <location>
        <begin position="19"/>
        <end position="42"/>
    </location>
</feature>
<evidence type="ECO:0000313" key="2">
    <source>
        <dbReference type="EMBL" id="GBP02130.1"/>
    </source>
</evidence>
<feature type="non-terminal residue" evidence="2">
    <location>
        <position position="1"/>
    </location>
</feature>
<protein>
    <submittedName>
        <fullName evidence="2">Uncharacterized protein</fullName>
    </submittedName>
</protein>
<proteinExistence type="predicted"/>
<dbReference type="EMBL" id="BGZK01010355">
    <property type="protein sequence ID" value="GBP02130.1"/>
    <property type="molecule type" value="Genomic_DNA"/>
</dbReference>
<organism evidence="2 3">
    <name type="scientific">Eumeta variegata</name>
    <name type="common">Bagworm moth</name>
    <name type="synonym">Eumeta japonica</name>
    <dbReference type="NCBI Taxonomy" id="151549"/>
    <lineage>
        <taxon>Eukaryota</taxon>
        <taxon>Metazoa</taxon>
        <taxon>Ecdysozoa</taxon>
        <taxon>Arthropoda</taxon>
        <taxon>Hexapoda</taxon>
        <taxon>Insecta</taxon>
        <taxon>Pterygota</taxon>
        <taxon>Neoptera</taxon>
        <taxon>Endopterygota</taxon>
        <taxon>Lepidoptera</taxon>
        <taxon>Glossata</taxon>
        <taxon>Ditrysia</taxon>
        <taxon>Tineoidea</taxon>
        <taxon>Psychidae</taxon>
        <taxon>Oiketicinae</taxon>
        <taxon>Eumeta</taxon>
    </lineage>
</organism>
<sequence>ANFADDSIRKILTTFSDNDGNHDDQSGDDRMDHSAMELDEWH</sequence>
<dbReference type="AlphaFoldDB" id="A0A4C1SLU9"/>
<accession>A0A4C1SLU9</accession>
<feature type="region of interest" description="Disordered" evidence="1">
    <location>
        <begin position="14"/>
        <end position="42"/>
    </location>
</feature>
<gene>
    <name evidence="2" type="ORF">EVAR_73919_1</name>
</gene>
<reference evidence="2 3" key="1">
    <citation type="journal article" date="2019" name="Commun. Biol.">
        <title>The bagworm genome reveals a unique fibroin gene that provides high tensile strength.</title>
        <authorList>
            <person name="Kono N."/>
            <person name="Nakamura H."/>
            <person name="Ohtoshi R."/>
            <person name="Tomita M."/>
            <person name="Numata K."/>
            <person name="Arakawa K."/>
        </authorList>
    </citation>
    <scope>NUCLEOTIDE SEQUENCE [LARGE SCALE GENOMIC DNA]</scope>
</reference>